<sequence>MSENFVFMASTLTNKTKPPDKPPDKGDNFTPADMKMSFRDKMLADSQPTPVRKEIDFLAEGLASVELVGGNRLLPTVSFSDSVIKEYSREWQDALIVTIIGKKLGFKVMRERLKYAWKLAGDFDMMDIENGYFMVKFNQAPDREKVLQGGPWMIFDHYVAITAWTPEFDSTTASVSKTLVWVRLTGLNMLYYDKNFLIPIASAIGRPFKIDLNTLSFARGRFARICVEIDLNQPVVGKVCVQGNWHKVEYEGLHVICSRCGCYGHVARNCKIQPQLHSSMVGTDMATGKTGEGQNPSLSERDVSPSGELDNNDALIAETATTEVHGEWLVVSRKKRNGKTGKGPIVKAGFKPGINANRFNALHEEGTNSVAMRQTKGLHSVKATEKEGVLLNKKRLRLENKERNEGGTNSHRVQTFPPIDGAFNGHSNYHLGKGSQCSKQAGHEHIDGTVLELEKNNKEDNGKATNVEKNKGIHASFDSGKSNQCVGTLNVKDSLSSMNESIARIHSDLTRHGGNKSLHLTDLARDGINFHVPISVMQAYEGESNFASQNPRPTCLQLPHLGACKSTLSCDDGGGQHRGGHILMEKMKMQDLEFNDPNMALAREENVVSIQNQDVGDTTMEFN</sequence>
<feature type="domain" description="CCHC-type" evidence="3">
    <location>
        <begin position="257"/>
        <end position="271"/>
    </location>
</feature>
<feature type="region of interest" description="Disordered" evidence="2">
    <location>
        <begin position="12"/>
        <end position="31"/>
    </location>
</feature>
<name>A0A1J7HRY2_LUPAN</name>
<dbReference type="InterPro" id="IPR040256">
    <property type="entry name" value="At4g02000-like"/>
</dbReference>
<dbReference type="PANTHER" id="PTHR31286:SF171">
    <property type="entry name" value="CCHC-TYPE DOMAIN-CONTAINING PROTEIN"/>
    <property type="match status" value="1"/>
</dbReference>
<dbReference type="Proteomes" id="UP000188354">
    <property type="component" value="Chromosome LG10"/>
</dbReference>
<organism evidence="4 5">
    <name type="scientific">Lupinus angustifolius</name>
    <name type="common">Narrow-leaved blue lupine</name>
    <dbReference type="NCBI Taxonomy" id="3871"/>
    <lineage>
        <taxon>Eukaryota</taxon>
        <taxon>Viridiplantae</taxon>
        <taxon>Streptophyta</taxon>
        <taxon>Embryophyta</taxon>
        <taxon>Tracheophyta</taxon>
        <taxon>Spermatophyta</taxon>
        <taxon>Magnoliopsida</taxon>
        <taxon>eudicotyledons</taxon>
        <taxon>Gunneridae</taxon>
        <taxon>Pentapetalae</taxon>
        <taxon>rosids</taxon>
        <taxon>fabids</taxon>
        <taxon>Fabales</taxon>
        <taxon>Fabaceae</taxon>
        <taxon>Papilionoideae</taxon>
        <taxon>50 kb inversion clade</taxon>
        <taxon>genistoids sensu lato</taxon>
        <taxon>core genistoids</taxon>
        <taxon>Genisteae</taxon>
        <taxon>Lupinus</taxon>
    </lineage>
</organism>
<dbReference type="Gramene" id="OIW03211">
    <property type="protein sequence ID" value="OIW03211"/>
    <property type="gene ID" value="TanjilG_21843"/>
</dbReference>
<feature type="region of interest" description="Disordered" evidence="2">
    <location>
        <begin position="282"/>
        <end position="309"/>
    </location>
</feature>
<evidence type="ECO:0000256" key="2">
    <source>
        <dbReference type="SAM" id="MobiDB-lite"/>
    </source>
</evidence>
<dbReference type="GO" id="GO:0008270">
    <property type="term" value="F:zinc ion binding"/>
    <property type="evidence" value="ECO:0007669"/>
    <property type="project" value="UniProtKB-KW"/>
</dbReference>
<dbReference type="OMA" id="QAGHEHI"/>
<dbReference type="InterPro" id="IPR001878">
    <property type="entry name" value="Znf_CCHC"/>
</dbReference>
<dbReference type="AlphaFoldDB" id="A0A1J7HRY2"/>
<accession>A0A1J7HRY2</accession>
<reference evidence="4 5" key="1">
    <citation type="journal article" date="2017" name="Plant Biotechnol. J.">
        <title>A comprehensive draft genome sequence for lupin (Lupinus angustifolius), an emerging health food: insights into plant-microbe interactions and legume evolution.</title>
        <authorList>
            <person name="Hane J.K."/>
            <person name="Ming Y."/>
            <person name="Kamphuis L.G."/>
            <person name="Nelson M.N."/>
            <person name="Garg G."/>
            <person name="Atkins C.A."/>
            <person name="Bayer P.E."/>
            <person name="Bravo A."/>
            <person name="Bringans S."/>
            <person name="Cannon S."/>
            <person name="Edwards D."/>
            <person name="Foley R."/>
            <person name="Gao L.L."/>
            <person name="Harrison M.J."/>
            <person name="Huang W."/>
            <person name="Hurgobin B."/>
            <person name="Li S."/>
            <person name="Liu C.W."/>
            <person name="McGrath A."/>
            <person name="Morahan G."/>
            <person name="Murray J."/>
            <person name="Weller J."/>
            <person name="Jian J."/>
            <person name="Singh K.B."/>
        </authorList>
    </citation>
    <scope>NUCLEOTIDE SEQUENCE [LARGE SCALE GENOMIC DNA]</scope>
    <source>
        <strain evidence="5">cv. Tanjil</strain>
        <tissue evidence="4">Whole plant</tissue>
    </source>
</reference>
<dbReference type="PANTHER" id="PTHR31286">
    <property type="entry name" value="GLYCINE-RICH CELL WALL STRUCTURAL PROTEIN 1.8-LIKE"/>
    <property type="match status" value="1"/>
</dbReference>
<keyword evidence="5" id="KW-1185">Reference proteome</keyword>
<dbReference type="InterPro" id="IPR025558">
    <property type="entry name" value="DUF4283"/>
</dbReference>
<evidence type="ECO:0000256" key="1">
    <source>
        <dbReference type="PROSITE-ProRule" id="PRU00047"/>
    </source>
</evidence>
<gene>
    <name evidence="4" type="ORF">TanjilG_21843</name>
</gene>
<dbReference type="PROSITE" id="PS50158">
    <property type="entry name" value="ZF_CCHC"/>
    <property type="match status" value="1"/>
</dbReference>
<dbReference type="STRING" id="3871.A0A1J7HRY2"/>
<keyword evidence="1" id="KW-0862">Zinc</keyword>
<evidence type="ECO:0000313" key="5">
    <source>
        <dbReference type="Proteomes" id="UP000188354"/>
    </source>
</evidence>
<keyword evidence="1" id="KW-0863">Zinc-finger</keyword>
<evidence type="ECO:0000259" key="3">
    <source>
        <dbReference type="PROSITE" id="PS50158"/>
    </source>
</evidence>
<keyword evidence="1" id="KW-0479">Metal-binding</keyword>
<proteinExistence type="predicted"/>
<dbReference type="EMBL" id="CM007370">
    <property type="protein sequence ID" value="OIW03211.1"/>
    <property type="molecule type" value="Genomic_DNA"/>
</dbReference>
<dbReference type="GO" id="GO:0003676">
    <property type="term" value="F:nucleic acid binding"/>
    <property type="evidence" value="ECO:0007669"/>
    <property type="project" value="InterPro"/>
</dbReference>
<dbReference type="Pfam" id="PF14111">
    <property type="entry name" value="DUF4283"/>
    <property type="match status" value="1"/>
</dbReference>
<protein>
    <recommendedName>
        <fullName evidence="3">CCHC-type domain-containing protein</fullName>
    </recommendedName>
</protein>
<evidence type="ECO:0000313" key="4">
    <source>
        <dbReference type="EMBL" id="OIW03211.1"/>
    </source>
</evidence>
<feature type="compositionally biased region" description="Basic and acidic residues" evidence="2">
    <location>
        <begin position="17"/>
        <end position="27"/>
    </location>
</feature>